<keyword evidence="7" id="KW-1185">Reference proteome</keyword>
<evidence type="ECO:0000256" key="5">
    <source>
        <dbReference type="ARBA" id="ARBA00035114"/>
    </source>
</evidence>
<proteinExistence type="inferred from homology"/>
<evidence type="ECO:0000313" key="6">
    <source>
        <dbReference type="EMBL" id="OAE33170.1"/>
    </source>
</evidence>
<reference evidence="6" key="1">
    <citation type="submission" date="2016-03" db="EMBL/GenBank/DDBJ databases">
        <title>Mechanisms controlling the formation of the plant cell surface in tip-growing cells are functionally conserved among land plants.</title>
        <authorList>
            <person name="Honkanen S."/>
            <person name="Jones V.A."/>
            <person name="Morieri G."/>
            <person name="Champion C."/>
            <person name="Hetherington A.J."/>
            <person name="Kelly S."/>
            <person name="Saint-Marcoux D."/>
            <person name="Proust H."/>
            <person name="Prescott H."/>
            <person name="Dolan L."/>
        </authorList>
    </citation>
    <scope>NUCLEOTIDE SEQUENCE [LARGE SCALE GENOMIC DNA]</scope>
    <source>
        <tissue evidence="6">Whole gametophyte</tissue>
    </source>
</reference>
<sequence length="353" mass="40059">MVLLFPFRYHGFQPERKELAHLYTEDVTNFFSTLSKGLDNLEKAVSSDGLSFSFLGMAIDLLRSTHSGALLVTEKLRLPASCKGEEWLNEYMDETVKLLDVCNVLKVGVSGLEHYQNLVDVAVRGLEAAIMFRHQGPRAMHALNACKQEMARIENEHKILMEHKIESEGRLTVNNLGDKHVENKFVKWNGFWGVLFAMKITSSYICRLLLSAIVYAGPNPSLNFETVAVRVPWTNSLVRLQQRVNDEVSKTRNVRKCTTMLSHEMEFVETTLAEVRSHIPTSLRGPTLPLPNTEGLEKIRQRVSALKQLLQKFQTGVEAIDWHVNDLFDEIVEGRNKLLNIVNSSSSAERRIP</sequence>
<gene>
    <name evidence="6" type="ORF">AXG93_4773s1440</name>
</gene>
<dbReference type="Pfam" id="PF05633">
    <property type="entry name" value="ROH1-like"/>
    <property type="match status" value="2"/>
</dbReference>
<comment type="subcellular location">
    <subcellularLocation>
        <location evidence="1">Membrane</location>
        <topology evidence="1">Single-pass membrane protein</topology>
    </subcellularLocation>
</comment>
<evidence type="ECO:0000313" key="7">
    <source>
        <dbReference type="Proteomes" id="UP000077202"/>
    </source>
</evidence>
<dbReference type="PANTHER" id="PTHR31509">
    <property type="entry name" value="BPS1-LIKE PROTEIN"/>
    <property type="match status" value="1"/>
</dbReference>
<organism evidence="6 7">
    <name type="scientific">Marchantia polymorpha subsp. ruderalis</name>
    <dbReference type="NCBI Taxonomy" id="1480154"/>
    <lineage>
        <taxon>Eukaryota</taxon>
        <taxon>Viridiplantae</taxon>
        <taxon>Streptophyta</taxon>
        <taxon>Embryophyta</taxon>
        <taxon>Marchantiophyta</taxon>
        <taxon>Marchantiopsida</taxon>
        <taxon>Marchantiidae</taxon>
        <taxon>Marchantiales</taxon>
        <taxon>Marchantiaceae</taxon>
        <taxon>Marchantia</taxon>
    </lineage>
</organism>
<name>A0A176WIX6_MARPO</name>
<dbReference type="GO" id="GO:0016020">
    <property type="term" value="C:membrane"/>
    <property type="evidence" value="ECO:0007669"/>
    <property type="project" value="UniProtKB-SubCell"/>
</dbReference>
<evidence type="ECO:0000256" key="1">
    <source>
        <dbReference type="ARBA" id="ARBA00004167"/>
    </source>
</evidence>
<evidence type="ECO:0000256" key="4">
    <source>
        <dbReference type="ARBA" id="ARBA00023136"/>
    </source>
</evidence>
<accession>A0A176WIX6</accession>
<evidence type="ECO:0000256" key="3">
    <source>
        <dbReference type="ARBA" id="ARBA00022989"/>
    </source>
</evidence>
<dbReference type="Proteomes" id="UP000077202">
    <property type="component" value="Unassembled WGS sequence"/>
</dbReference>
<comment type="similarity">
    <text evidence="5">Belongs to the ROH1 family.</text>
</comment>
<keyword evidence="4" id="KW-0472">Membrane</keyword>
<protein>
    <submittedName>
        <fullName evidence="6">Uncharacterized protein</fullName>
    </submittedName>
</protein>
<keyword evidence="2" id="KW-0812">Transmembrane</keyword>
<dbReference type="InterPro" id="IPR008511">
    <property type="entry name" value="ROH1-like"/>
</dbReference>
<dbReference type="AlphaFoldDB" id="A0A176WIX6"/>
<comment type="caution">
    <text evidence="6">The sequence shown here is derived from an EMBL/GenBank/DDBJ whole genome shotgun (WGS) entry which is preliminary data.</text>
</comment>
<keyword evidence="3" id="KW-1133">Transmembrane helix</keyword>
<dbReference type="EMBL" id="LVLJ01000679">
    <property type="protein sequence ID" value="OAE33170.1"/>
    <property type="molecule type" value="Genomic_DNA"/>
</dbReference>
<evidence type="ECO:0000256" key="2">
    <source>
        <dbReference type="ARBA" id="ARBA00022692"/>
    </source>
</evidence>